<name>A0ABQ2UQ36_9ACTN</name>
<feature type="domain" description="M23ase beta-sheet core" evidence="1">
    <location>
        <begin position="2"/>
        <end position="44"/>
    </location>
</feature>
<dbReference type="Gene3D" id="2.70.70.10">
    <property type="entry name" value="Glucose Permease (Domain IIA)"/>
    <property type="match status" value="1"/>
</dbReference>
<dbReference type="Pfam" id="PF01551">
    <property type="entry name" value="Peptidase_M23"/>
    <property type="match status" value="1"/>
</dbReference>
<dbReference type="InterPro" id="IPR011055">
    <property type="entry name" value="Dup_hybrid_motif"/>
</dbReference>
<evidence type="ECO:0000259" key="1">
    <source>
        <dbReference type="Pfam" id="PF01551"/>
    </source>
</evidence>
<proteinExistence type="predicted"/>
<dbReference type="EMBL" id="BMRP01000002">
    <property type="protein sequence ID" value="GGU48312.1"/>
    <property type="molecule type" value="Genomic_DNA"/>
</dbReference>
<gene>
    <name evidence="2" type="ORF">GCM10010211_10660</name>
</gene>
<protein>
    <recommendedName>
        <fullName evidence="1">M23ase beta-sheet core domain-containing protein</fullName>
    </recommendedName>
</protein>
<evidence type="ECO:0000313" key="2">
    <source>
        <dbReference type="EMBL" id="GGU48312.1"/>
    </source>
</evidence>
<comment type="caution">
    <text evidence="2">The sequence shown here is derived from an EMBL/GenBank/DDBJ whole genome shotgun (WGS) entry which is preliminary data.</text>
</comment>
<dbReference type="SUPFAM" id="SSF51261">
    <property type="entry name" value="Duplicated hybrid motif"/>
    <property type="match status" value="1"/>
</dbReference>
<evidence type="ECO:0000313" key="3">
    <source>
        <dbReference type="Proteomes" id="UP000654471"/>
    </source>
</evidence>
<keyword evidence="3" id="KW-1185">Reference proteome</keyword>
<organism evidence="2 3">
    <name type="scientific">Streptomyces albospinus</name>
    <dbReference type="NCBI Taxonomy" id="285515"/>
    <lineage>
        <taxon>Bacteria</taxon>
        <taxon>Bacillati</taxon>
        <taxon>Actinomycetota</taxon>
        <taxon>Actinomycetes</taxon>
        <taxon>Kitasatosporales</taxon>
        <taxon>Streptomycetaceae</taxon>
        <taxon>Streptomyces</taxon>
    </lineage>
</organism>
<accession>A0ABQ2UQ36</accession>
<sequence>MGEDFAAPTGVPVVAVRYGTIVWSNGKGGAYGQWVGLRADNGHVCTSAICGSGR</sequence>
<reference evidence="3" key="1">
    <citation type="journal article" date="2019" name="Int. J. Syst. Evol. Microbiol.">
        <title>The Global Catalogue of Microorganisms (GCM) 10K type strain sequencing project: providing services to taxonomists for standard genome sequencing and annotation.</title>
        <authorList>
            <consortium name="The Broad Institute Genomics Platform"/>
            <consortium name="The Broad Institute Genome Sequencing Center for Infectious Disease"/>
            <person name="Wu L."/>
            <person name="Ma J."/>
        </authorList>
    </citation>
    <scope>NUCLEOTIDE SEQUENCE [LARGE SCALE GENOMIC DNA]</scope>
    <source>
        <strain evidence="3">JCM 3399</strain>
    </source>
</reference>
<dbReference type="Proteomes" id="UP000654471">
    <property type="component" value="Unassembled WGS sequence"/>
</dbReference>
<dbReference type="InterPro" id="IPR016047">
    <property type="entry name" value="M23ase_b-sheet_dom"/>
</dbReference>